<dbReference type="InterPro" id="IPR010765">
    <property type="entry name" value="DUF1350"/>
</dbReference>
<name>A0AAD7PKG5_QUISA</name>
<evidence type="ECO:0000313" key="2">
    <source>
        <dbReference type="Proteomes" id="UP001163823"/>
    </source>
</evidence>
<evidence type="ECO:0000313" key="1">
    <source>
        <dbReference type="EMBL" id="KAJ7958437.1"/>
    </source>
</evidence>
<reference evidence="1" key="1">
    <citation type="journal article" date="2023" name="Science">
        <title>Elucidation of the pathway for biosynthesis of saponin adjuvants from the soapbark tree.</title>
        <authorList>
            <person name="Reed J."/>
            <person name="Orme A."/>
            <person name="El-Demerdash A."/>
            <person name="Owen C."/>
            <person name="Martin L.B.B."/>
            <person name="Misra R.C."/>
            <person name="Kikuchi S."/>
            <person name="Rejzek M."/>
            <person name="Martin A.C."/>
            <person name="Harkess A."/>
            <person name="Leebens-Mack J."/>
            <person name="Louveau T."/>
            <person name="Stephenson M.J."/>
            <person name="Osbourn A."/>
        </authorList>
    </citation>
    <scope>NUCLEOTIDE SEQUENCE</scope>
    <source>
        <strain evidence="1">S10</strain>
    </source>
</reference>
<sequence>MGCCTAKLGDNMEIVAECSIYYPVHLTVAINNRETAASESRTRRTKGCTLCSVVPPPFNRVKPHAIINFLGGAFIGAVPESYLQLLIKQSAKEGFLVIYVPYSVTFGHAESAKQLYERFHACLNTILTFGLPHANLIPDQLVDLLFFIGHSNGARRQLLTNSYFFDKMHELGPVIGQMMPV</sequence>
<keyword evidence="1" id="KW-0396">Initiation factor</keyword>
<keyword evidence="2" id="KW-1185">Reference proteome</keyword>
<accession>A0AAD7PKG5</accession>
<organism evidence="1 2">
    <name type="scientific">Quillaja saponaria</name>
    <name type="common">Soap bark tree</name>
    <dbReference type="NCBI Taxonomy" id="32244"/>
    <lineage>
        <taxon>Eukaryota</taxon>
        <taxon>Viridiplantae</taxon>
        <taxon>Streptophyta</taxon>
        <taxon>Embryophyta</taxon>
        <taxon>Tracheophyta</taxon>
        <taxon>Spermatophyta</taxon>
        <taxon>Magnoliopsida</taxon>
        <taxon>eudicotyledons</taxon>
        <taxon>Gunneridae</taxon>
        <taxon>Pentapetalae</taxon>
        <taxon>rosids</taxon>
        <taxon>fabids</taxon>
        <taxon>Fabales</taxon>
        <taxon>Quillajaceae</taxon>
        <taxon>Quillaja</taxon>
    </lineage>
</organism>
<dbReference type="PANTHER" id="PTHR34127:SF3">
    <property type="entry name" value="INITIATION FACTOR 4F SUBUNIT (DUF1350)"/>
    <property type="match status" value="1"/>
</dbReference>
<dbReference type="EMBL" id="JARAOO010000008">
    <property type="protein sequence ID" value="KAJ7958437.1"/>
    <property type="molecule type" value="Genomic_DNA"/>
</dbReference>
<comment type="caution">
    <text evidence="1">The sequence shown here is derived from an EMBL/GenBank/DDBJ whole genome shotgun (WGS) entry which is preliminary data.</text>
</comment>
<gene>
    <name evidence="1" type="ORF">O6P43_019165</name>
</gene>
<dbReference type="PANTHER" id="PTHR34127">
    <property type="entry name" value="OS04G0405600 PROTEIN"/>
    <property type="match status" value="1"/>
</dbReference>
<protein>
    <submittedName>
        <fullName evidence="1">Eukaryotic initiation factor 4F subunit p150</fullName>
    </submittedName>
</protein>
<keyword evidence="1" id="KW-0648">Protein biosynthesis</keyword>
<dbReference type="Pfam" id="PF07082">
    <property type="entry name" value="DUF1350"/>
    <property type="match status" value="1"/>
</dbReference>
<dbReference type="AlphaFoldDB" id="A0AAD7PKG5"/>
<dbReference type="GO" id="GO:0003743">
    <property type="term" value="F:translation initiation factor activity"/>
    <property type="evidence" value="ECO:0007669"/>
    <property type="project" value="UniProtKB-KW"/>
</dbReference>
<dbReference type="Proteomes" id="UP001163823">
    <property type="component" value="Chromosome 8"/>
</dbReference>
<dbReference type="KEGG" id="qsa:O6P43_019165"/>
<proteinExistence type="predicted"/>